<keyword evidence="12" id="KW-0456">Lyase</keyword>
<dbReference type="InterPro" id="IPR000214">
    <property type="entry name" value="Znf_DNA_glyclase/AP_lyase"/>
</dbReference>
<dbReference type="InterPro" id="IPR035937">
    <property type="entry name" value="FPG_N"/>
</dbReference>
<comment type="caution">
    <text evidence="19">The sequence shown here is derived from an EMBL/GenBank/DDBJ whole genome shotgun (WGS) entry which is preliminary data.</text>
</comment>
<dbReference type="InterPro" id="IPR015886">
    <property type="entry name" value="H2TH_FPG"/>
</dbReference>
<evidence type="ECO:0000256" key="12">
    <source>
        <dbReference type="ARBA" id="ARBA00023239"/>
    </source>
</evidence>
<dbReference type="PANTHER" id="PTHR22993">
    <property type="entry name" value="FORMAMIDOPYRIMIDINE-DNA GLYCOSYLASE"/>
    <property type="match status" value="1"/>
</dbReference>
<keyword evidence="9" id="KW-0862">Zinc</keyword>
<comment type="similarity">
    <text evidence="3">Belongs to the FPG family.</text>
</comment>
<dbReference type="SUPFAM" id="SSF46946">
    <property type="entry name" value="S13-like H2TH domain"/>
    <property type="match status" value="1"/>
</dbReference>
<dbReference type="SUPFAM" id="SSF81624">
    <property type="entry name" value="N-terminal domain of MutM-like DNA repair proteins"/>
    <property type="match status" value="1"/>
</dbReference>
<evidence type="ECO:0000256" key="7">
    <source>
        <dbReference type="ARBA" id="ARBA00022771"/>
    </source>
</evidence>
<keyword evidence="13" id="KW-0511">Multifunctional enzyme</keyword>
<dbReference type="NCBIfam" id="TIGR00577">
    <property type="entry name" value="fpg"/>
    <property type="match status" value="1"/>
</dbReference>
<gene>
    <name evidence="19" type="ORF">VF00_C0006G0002</name>
</gene>
<comment type="catalytic activity">
    <reaction evidence="15">
        <text>2'-deoxyribonucleotide-(2'-deoxyribose 5'-phosphate)-2'-deoxyribonucleotide-DNA = a 3'-end 2'-deoxyribonucleotide-(2,3-dehydro-2,3-deoxyribose 5'-phosphate)-DNA + a 5'-end 5'-phospho-2'-deoxyribonucleoside-DNA + H(+)</text>
        <dbReference type="Rhea" id="RHEA:66592"/>
        <dbReference type="Rhea" id="RHEA-COMP:13180"/>
        <dbReference type="Rhea" id="RHEA-COMP:16897"/>
        <dbReference type="Rhea" id="RHEA-COMP:17067"/>
        <dbReference type="ChEBI" id="CHEBI:15378"/>
        <dbReference type="ChEBI" id="CHEBI:136412"/>
        <dbReference type="ChEBI" id="CHEBI:157695"/>
        <dbReference type="ChEBI" id="CHEBI:167181"/>
        <dbReference type="EC" id="4.2.99.18"/>
    </reaction>
</comment>
<organism evidence="19 20">
    <name type="scientific">candidate division Kazan bacterium GW2011_GWB1_52_7</name>
    <dbReference type="NCBI Taxonomy" id="1620414"/>
    <lineage>
        <taxon>Bacteria</taxon>
        <taxon>Bacteria division Kazan-3B-28</taxon>
    </lineage>
</organism>
<dbReference type="GO" id="GO:0008270">
    <property type="term" value="F:zinc ion binding"/>
    <property type="evidence" value="ECO:0007669"/>
    <property type="project" value="UniProtKB-KW"/>
</dbReference>
<dbReference type="SMART" id="SM00898">
    <property type="entry name" value="Fapy_DNA_glyco"/>
    <property type="match status" value="1"/>
</dbReference>
<dbReference type="InterPro" id="IPR020629">
    <property type="entry name" value="FPG_Glyclase"/>
</dbReference>
<dbReference type="GO" id="GO:0140078">
    <property type="term" value="F:class I DNA-(apurinic or apyrimidinic site) endonuclease activity"/>
    <property type="evidence" value="ECO:0007669"/>
    <property type="project" value="UniProtKB-EC"/>
</dbReference>
<dbReference type="PROSITE" id="PS51066">
    <property type="entry name" value="ZF_FPG_2"/>
    <property type="match status" value="1"/>
</dbReference>
<dbReference type="EMBL" id="LCRB01000006">
    <property type="protein sequence ID" value="KKW26448.1"/>
    <property type="molecule type" value="Genomic_DNA"/>
</dbReference>
<evidence type="ECO:0000259" key="17">
    <source>
        <dbReference type="PROSITE" id="PS51066"/>
    </source>
</evidence>
<dbReference type="FunFam" id="1.10.8.50:FF:000003">
    <property type="entry name" value="Formamidopyrimidine-DNA glycosylase"/>
    <property type="match status" value="1"/>
</dbReference>
<reference evidence="19 20" key="1">
    <citation type="journal article" date="2015" name="Nature">
        <title>rRNA introns, odd ribosomes, and small enigmatic genomes across a large radiation of phyla.</title>
        <authorList>
            <person name="Brown C.T."/>
            <person name="Hug L.A."/>
            <person name="Thomas B.C."/>
            <person name="Sharon I."/>
            <person name="Castelle C.J."/>
            <person name="Singh A."/>
            <person name="Wilkins M.J."/>
            <person name="Williams K.H."/>
            <person name="Banfield J.F."/>
        </authorList>
    </citation>
    <scope>NUCLEOTIDE SEQUENCE [LARGE SCALE GENOMIC DNA]</scope>
</reference>
<evidence type="ECO:0000256" key="5">
    <source>
        <dbReference type="ARBA" id="ARBA00022723"/>
    </source>
</evidence>
<evidence type="ECO:0000256" key="6">
    <source>
        <dbReference type="ARBA" id="ARBA00022763"/>
    </source>
</evidence>
<dbReference type="SMART" id="SM01232">
    <property type="entry name" value="H2TH"/>
    <property type="match status" value="1"/>
</dbReference>
<feature type="domain" description="FPG-type" evidence="17">
    <location>
        <begin position="239"/>
        <end position="273"/>
    </location>
</feature>
<evidence type="ECO:0000256" key="11">
    <source>
        <dbReference type="ARBA" id="ARBA00023204"/>
    </source>
</evidence>
<comment type="subunit">
    <text evidence="4">Monomer.</text>
</comment>
<evidence type="ECO:0000256" key="14">
    <source>
        <dbReference type="ARBA" id="ARBA00023295"/>
    </source>
</evidence>
<dbReference type="AlphaFoldDB" id="A0A0G1X5L8"/>
<dbReference type="NCBIfam" id="NF002211">
    <property type="entry name" value="PRK01103.1"/>
    <property type="match status" value="1"/>
</dbReference>
<dbReference type="CDD" id="cd08966">
    <property type="entry name" value="EcFpg-like_N"/>
    <property type="match status" value="1"/>
</dbReference>
<evidence type="ECO:0000313" key="19">
    <source>
        <dbReference type="EMBL" id="KKW26448.1"/>
    </source>
</evidence>
<keyword evidence="8" id="KW-0378">Hydrolase</keyword>
<dbReference type="Gene3D" id="1.10.8.50">
    <property type="match status" value="1"/>
</dbReference>
<dbReference type="InterPro" id="IPR012319">
    <property type="entry name" value="FPG_cat"/>
</dbReference>
<evidence type="ECO:0000256" key="2">
    <source>
        <dbReference type="ARBA" id="ARBA00001947"/>
    </source>
</evidence>
<evidence type="ECO:0000256" key="1">
    <source>
        <dbReference type="ARBA" id="ARBA00001668"/>
    </source>
</evidence>
<accession>A0A0G1X5L8</accession>
<name>A0A0G1X5L8_UNCK3</name>
<dbReference type="GO" id="GO:0034039">
    <property type="term" value="F:8-oxo-7,8-dihydroguanine DNA N-glycosylase activity"/>
    <property type="evidence" value="ECO:0007669"/>
    <property type="project" value="TreeGrafter"/>
</dbReference>
<comment type="catalytic activity">
    <reaction evidence="1">
        <text>Hydrolysis of DNA containing ring-opened 7-methylguanine residues, releasing 2,6-diamino-4-hydroxy-5-(N-methyl)formamidopyrimidine.</text>
        <dbReference type="EC" id="3.2.2.23"/>
    </reaction>
</comment>
<dbReference type="GO" id="GO:0006284">
    <property type="term" value="P:base-excision repair"/>
    <property type="evidence" value="ECO:0007669"/>
    <property type="project" value="InterPro"/>
</dbReference>
<dbReference type="PROSITE" id="PS51068">
    <property type="entry name" value="FPG_CAT"/>
    <property type="match status" value="1"/>
</dbReference>
<keyword evidence="14" id="KW-0326">Glycosidase</keyword>
<evidence type="ECO:0000256" key="4">
    <source>
        <dbReference type="ARBA" id="ARBA00011245"/>
    </source>
</evidence>
<evidence type="ECO:0000313" key="20">
    <source>
        <dbReference type="Proteomes" id="UP000034913"/>
    </source>
</evidence>
<evidence type="ECO:0000256" key="10">
    <source>
        <dbReference type="ARBA" id="ARBA00023125"/>
    </source>
</evidence>
<dbReference type="SUPFAM" id="SSF57716">
    <property type="entry name" value="Glucocorticoid receptor-like (DNA-binding domain)"/>
    <property type="match status" value="1"/>
</dbReference>
<keyword evidence="6" id="KW-0227">DNA damage</keyword>
<dbReference type="InterPro" id="IPR010663">
    <property type="entry name" value="Znf_FPG/IleRS"/>
</dbReference>
<dbReference type="Proteomes" id="UP000034913">
    <property type="component" value="Unassembled WGS sequence"/>
</dbReference>
<keyword evidence="11" id="KW-0234">DNA repair</keyword>
<evidence type="ECO:0000256" key="3">
    <source>
        <dbReference type="ARBA" id="ARBA00009409"/>
    </source>
</evidence>
<dbReference type="PANTHER" id="PTHR22993:SF9">
    <property type="entry name" value="FORMAMIDOPYRIMIDINE-DNA GLYCOSYLASE"/>
    <property type="match status" value="1"/>
</dbReference>
<proteinExistence type="inferred from homology"/>
<dbReference type="Pfam" id="PF01149">
    <property type="entry name" value="Fapy_DNA_glyco"/>
    <property type="match status" value="1"/>
</dbReference>
<keyword evidence="5" id="KW-0479">Metal-binding</keyword>
<evidence type="ECO:0000256" key="15">
    <source>
        <dbReference type="ARBA" id="ARBA00044632"/>
    </source>
</evidence>
<dbReference type="GO" id="GO:0003684">
    <property type="term" value="F:damaged DNA binding"/>
    <property type="evidence" value="ECO:0007669"/>
    <property type="project" value="InterPro"/>
</dbReference>
<dbReference type="Pfam" id="PF06827">
    <property type="entry name" value="zf-FPG_IleRS"/>
    <property type="match status" value="1"/>
</dbReference>
<dbReference type="Pfam" id="PF06831">
    <property type="entry name" value="H2TH"/>
    <property type="match status" value="1"/>
</dbReference>
<evidence type="ECO:0000256" key="8">
    <source>
        <dbReference type="ARBA" id="ARBA00022801"/>
    </source>
</evidence>
<evidence type="ECO:0000259" key="18">
    <source>
        <dbReference type="PROSITE" id="PS51068"/>
    </source>
</evidence>
<keyword evidence="10" id="KW-0238">DNA-binding</keyword>
<comment type="cofactor">
    <cofactor evidence="2">
        <name>Zn(2+)</name>
        <dbReference type="ChEBI" id="CHEBI:29105"/>
    </cofactor>
</comment>
<dbReference type="PATRIC" id="fig|1620414.3.peg.632"/>
<dbReference type="InterPro" id="IPR010979">
    <property type="entry name" value="Ribosomal_uS13-like_H2TH"/>
</dbReference>
<evidence type="ECO:0000256" key="16">
    <source>
        <dbReference type="PROSITE-ProRule" id="PRU00391"/>
    </source>
</evidence>
<evidence type="ECO:0000256" key="9">
    <source>
        <dbReference type="ARBA" id="ARBA00022833"/>
    </source>
</evidence>
<dbReference type="Gene3D" id="3.20.190.10">
    <property type="entry name" value="MutM-like, N-terminal"/>
    <property type="match status" value="1"/>
</dbReference>
<evidence type="ECO:0000256" key="13">
    <source>
        <dbReference type="ARBA" id="ARBA00023268"/>
    </source>
</evidence>
<protein>
    <submittedName>
        <fullName evidence="19">Formamidopyrimidine-DNA glycosylase</fullName>
    </submittedName>
</protein>
<keyword evidence="7 16" id="KW-0863">Zinc-finger</keyword>
<sequence>MPELPEVETIRKQLNKETTGLKIVDIWTDVPKMVRPSLPEVLKRVKGQEITGVERRGKLLMIRLAGQENLVLHLRLSGQLFIHGATSHKDPFLHVLVKLSDGLDIHFNDARKFGYLQLVETDEDLAMIVAGYGPEPLDDLTAEQFGEVLKKSRRRIKDLLLDQKKISGIGNIYANEALWVAKIHPQAIAVEISPQKARDLFNAVIKVLKDGVRLGGATIADEKYRDLYGGRGRYDSVARVYQKKGQSCPRCGSKIEYLRVGQRGTFICPKEQVI</sequence>
<feature type="domain" description="Formamidopyrimidine-DNA glycosylase catalytic" evidence="18">
    <location>
        <begin position="2"/>
        <end position="114"/>
    </location>
</feature>